<keyword evidence="4" id="KW-1185">Reference proteome</keyword>
<proteinExistence type="predicted"/>
<comment type="caution">
    <text evidence="3">The sequence shown here is derived from an EMBL/GenBank/DDBJ whole genome shotgun (WGS) entry which is preliminary data.</text>
</comment>
<feature type="signal peptide" evidence="2">
    <location>
        <begin position="1"/>
        <end position="25"/>
    </location>
</feature>
<accession>A0AAV4ASU8</accession>
<evidence type="ECO:0000256" key="1">
    <source>
        <dbReference type="SAM" id="MobiDB-lite"/>
    </source>
</evidence>
<gene>
    <name evidence="3" type="ORF">PoB_003649700</name>
</gene>
<keyword evidence="2" id="KW-0732">Signal</keyword>
<dbReference type="Proteomes" id="UP000735302">
    <property type="component" value="Unassembled WGS sequence"/>
</dbReference>
<dbReference type="EMBL" id="BLXT01004140">
    <property type="protein sequence ID" value="GFO09992.1"/>
    <property type="molecule type" value="Genomic_DNA"/>
</dbReference>
<evidence type="ECO:0000256" key="2">
    <source>
        <dbReference type="SAM" id="SignalP"/>
    </source>
</evidence>
<feature type="chain" id="PRO_5043382910" description="Secreted protein" evidence="2">
    <location>
        <begin position="26"/>
        <end position="124"/>
    </location>
</feature>
<evidence type="ECO:0000313" key="4">
    <source>
        <dbReference type="Proteomes" id="UP000735302"/>
    </source>
</evidence>
<reference evidence="3 4" key="1">
    <citation type="journal article" date="2021" name="Elife">
        <title>Chloroplast acquisition without the gene transfer in kleptoplastic sea slugs, Plakobranchus ocellatus.</title>
        <authorList>
            <person name="Maeda T."/>
            <person name="Takahashi S."/>
            <person name="Yoshida T."/>
            <person name="Shimamura S."/>
            <person name="Takaki Y."/>
            <person name="Nagai Y."/>
            <person name="Toyoda A."/>
            <person name="Suzuki Y."/>
            <person name="Arimoto A."/>
            <person name="Ishii H."/>
            <person name="Satoh N."/>
            <person name="Nishiyama T."/>
            <person name="Hasebe M."/>
            <person name="Maruyama T."/>
            <person name="Minagawa J."/>
            <person name="Obokata J."/>
            <person name="Shigenobu S."/>
        </authorList>
    </citation>
    <scope>NUCLEOTIDE SEQUENCE [LARGE SCALE GENOMIC DNA]</scope>
</reference>
<protein>
    <recommendedName>
        <fullName evidence="5">Secreted protein</fullName>
    </recommendedName>
</protein>
<organism evidence="3 4">
    <name type="scientific">Plakobranchus ocellatus</name>
    <dbReference type="NCBI Taxonomy" id="259542"/>
    <lineage>
        <taxon>Eukaryota</taxon>
        <taxon>Metazoa</taxon>
        <taxon>Spiralia</taxon>
        <taxon>Lophotrochozoa</taxon>
        <taxon>Mollusca</taxon>
        <taxon>Gastropoda</taxon>
        <taxon>Heterobranchia</taxon>
        <taxon>Euthyneura</taxon>
        <taxon>Panpulmonata</taxon>
        <taxon>Sacoglossa</taxon>
        <taxon>Placobranchoidea</taxon>
        <taxon>Plakobranchidae</taxon>
        <taxon>Plakobranchus</taxon>
    </lineage>
</organism>
<evidence type="ECO:0000313" key="3">
    <source>
        <dbReference type="EMBL" id="GFO09992.1"/>
    </source>
</evidence>
<feature type="region of interest" description="Disordered" evidence="1">
    <location>
        <begin position="26"/>
        <end position="51"/>
    </location>
</feature>
<name>A0AAV4ASU8_9GAST</name>
<evidence type="ECO:0008006" key="5">
    <source>
        <dbReference type="Google" id="ProtNLM"/>
    </source>
</evidence>
<sequence>MPRVRQALKVFAAVVCLLVLRRVRSGQQDRAGPGRRTSRPGRHDSRALGQAGWHRSLSVWIRERDRGGEGEGRGGDDDDEASIHRLFSCMPALLSWWRKTEQAVLCPNHGYWMVHSRARGSFGP</sequence>
<dbReference type="AlphaFoldDB" id="A0AAV4ASU8"/>